<keyword evidence="2" id="KW-1185">Reference proteome</keyword>
<evidence type="ECO:0000313" key="1">
    <source>
        <dbReference type="EMBL" id="KAJ9124777.1"/>
    </source>
</evidence>
<dbReference type="Proteomes" id="UP001234202">
    <property type="component" value="Unassembled WGS sequence"/>
</dbReference>
<gene>
    <name evidence="1" type="ORF">QFC24_003145</name>
</gene>
<proteinExistence type="predicted"/>
<reference evidence="1" key="1">
    <citation type="submission" date="2023-04" db="EMBL/GenBank/DDBJ databases">
        <title>Draft Genome sequencing of Naganishia species isolated from polar environments using Oxford Nanopore Technology.</title>
        <authorList>
            <person name="Leo P."/>
            <person name="Venkateswaran K."/>
        </authorList>
    </citation>
    <scope>NUCLEOTIDE SEQUENCE</scope>
    <source>
        <strain evidence="1">DBVPG 5303</strain>
    </source>
</reference>
<evidence type="ECO:0000313" key="2">
    <source>
        <dbReference type="Proteomes" id="UP001234202"/>
    </source>
</evidence>
<accession>A0ACC2XLC6</accession>
<organism evidence="1 2">
    <name type="scientific">Naganishia onofrii</name>
    <dbReference type="NCBI Taxonomy" id="1851511"/>
    <lineage>
        <taxon>Eukaryota</taxon>
        <taxon>Fungi</taxon>
        <taxon>Dikarya</taxon>
        <taxon>Basidiomycota</taxon>
        <taxon>Agaricomycotina</taxon>
        <taxon>Tremellomycetes</taxon>
        <taxon>Filobasidiales</taxon>
        <taxon>Filobasidiaceae</taxon>
        <taxon>Naganishia</taxon>
    </lineage>
</organism>
<comment type="caution">
    <text evidence="1">The sequence shown here is derived from an EMBL/GenBank/DDBJ whole genome shotgun (WGS) entry which is preliminary data.</text>
</comment>
<name>A0ACC2XLC6_9TREE</name>
<sequence>MTTSLDNDISEVQESVGAIQLNAEEKKKNKKARQKASKKERPATLVTLPTKVLVIVASMVRQHSGLGSLASINVCSKSLYTISLPLLWKEVIWKTNMWKNAQDRIEGDPPGWKFIEYIYFSGKAPWFWKGLVATLPEEEVKMGCQDIVHLRWPKLRAVVRTEALINVEIPKAVWLTIQGAHHNQSSTDSPVAKVVEMAYKAWKIANLSPAVIPKFVSHYQPDVDSYRHAIEYSGPRRRSDVSYPMLTPVPQQLSSTSSWTRQTRRYKWIWFLSNKVLIFTSCLTPSWTTLTKFAA</sequence>
<dbReference type="EMBL" id="JASBWV010000009">
    <property type="protein sequence ID" value="KAJ9124777.1"/>
    <property type="molecule type" value="Genomic_DNA"/>
</dbReference>
<protein>
    <submittedName>
        <fullName evidence="1">Uncharacterized protein</fullName>
    </submittedName>
</protein>